<feature type="domain" description="Reverse transcriptase" evidence="1">
    <location>
        <begin position="192"/>
        <end position="499"/>
    </location>
</feature>
<dbReference type="PANTHER" id="PTHR19446">
    <property type="entry name" value="REVERSE TRANSCRIPTASES"/>
    <property type="match status" value="1"/>
</dbReference>
<dbReference type="SUPFAM" id="SSF56219">
    <property type="entry name" value="DNase I-like"/>
    <property type="match status" value="1"/>
</dbReference>
<sequence length="499" mass="57716">LNDTHQFGTGFAVHKSLLSAIKEFNPISERVCTIKLNTKPMNIFIINIHAPTENKDETDKDEFFEEVTTIYDEAPGNTIKIIVGDCNAKLGKEPAFRPTIGMHSAHEIIGKELSCRRQNEVTDVWNMVQEAVKIAAKNTIGESKNQTKPWYNNTCKNAVRKRNEARLKYLRFQTQERRKCKGIIQKEKRTYMNDLLRSTEQDYSHGKIRQFFKKIKRYKTFNPSLKAIRDKDNKTILMDPNLTRWREYFEELLNSELPELSIPEWAGHTVDARVEDLCIEETNRAINSLKDWKSPGSDGIPAELIKYGGEEIHKIIHEICSEVWKTEVLPNDWKKAIIIPLYKKANKCIGEYQSGFRKVFVDFRKAYDSIHRDSLYNILQEFGFPRKLIALTRICMNDTKYQVRVDQTLSEEFEVITGLKQGDALSPLLFNIALEKIIRRFADNLNLIGDSMEIVEQNINTLVEGAKTVGLKINQDKTKVMELLPNGEENVVINDYTFE</sequence>
<comment type="caution">
    <text evidence="2">The sequence shown here is derived from an EMBL/GenBank/DDBJ whole genome shotgun (WGS) entry which is preliminary data.</text>
</comment>
<dbReference type="Proteomes" id="UP000478052">
    <property type="component" value="Unassembled WGS sequence"/>
</dbReference>
<protein>
    <submittedName>
        <fullName evidence="2">Craniofacial development protein 2-like</fullName>
    </submittedName>
</protein>
<dbReference type="OrthoDB" id="6594538at2759"/>
<reference evidence="2 3" key="1">
    <citation type="submission" date="2019-08" db="EMBL/GenBank/DDBJ databases">
        <title>Whole genome of Aphis craccivora.</title>
        <authorList>
            <person name="Voronova N.V."/>
            <person name="Shulinski R.S."/>
            <person name="Bandarenka Y.V."/>
            <person name="Zhorov D.G."/>
            <person name="Warner D."/>
        </authorList>
    </citation>
    <scope>NUCLEOTIDE SEQUENCE [LARGE SCALE GENOMIC DNA]</scope>
    <source>
        <strain evidence="2">180601</strain>
        <tissue evidence="2">Whole Body</tissue>
    </source>
</reference>
<dbReference type="PROSITE" id="PS50878">
    <property type="entry name" value="RT_POL"/>
    <property type="match status" value="1"/>
</dbReference>
<dbReference type="Gene3D" id="3.60.10.10">
    <property type="entry name" value="Endonuclease/exonuclease/phosphatase"/>
    <property type="match status" value="1"/>
</dbReference>
<dbReference type="AlphaFoldDB" id="A0A6G0VMM1"/>
<dbReference type="InterPro" id="IPR000477">
    <property type="entry name" value="RT_dom"/>
</dbReference>
<evidence type="ECO:0000313" key="3">
    <source>
        <dbReference type="Proteomes" id="UP000478052"/>
    </source>
</evidence>
<evidence type="ECO:0000313" key="2">
    <source>
        <dbReference type="EMBL" id="KAF0702148.1"/>
    </source>
</evidence>
<keyword evidence="3" id="KW-1185">Reference proteome</keyword>
<proteinExistence type="predicted"/>
<feature type="non-terminal residue" evidence="2">
    <location>
        <position position="1"/>
    </location>
</feature>
<name>A0A6G0VMM1_APHCR</name>
<feature type="non-terminal residue" evidence="2">
    <location>
        <position position="499"/>
    </location>
</feature>
<dbReference type="SUPFAM" id="SSF56672">
    <property type="entry name" value="DNA/RNA polymerases"/>
    <property type="match status" value="1"/>
</dbReference>
<organism evidence="2 3">
    <name type="scientific">Aphis craccivora</name>
    <name type="common">Cowpea aphid</name>
    <dbReference type="NCBI Taxonomy" id="307492"/>
    <lineage>
        <taxon>Eukaryota</taxon>
        <taxon>Metazoa</taxon>
        <taxon>Ecdysozoa</taxon>
        <taxon>Arthropoda</taxon>
        <taxon>Hexapoda</taxon>
        <taxon>Insecta</taxon>
        <taxon>Pterygota</taxon>
        <taxon>Neoptera</taxon>
        <taxon>Paraneoptera</taxon>
        <taxon>Hemiptera</taxon>
        <taxon>Sternorrhyncha</taxon>
        <taxon>Aphidomorpha</taxon>
        <taxon>Aphidoidea</taxon>
        <taxon>Aphididae</taxon>
        <taxon>Aphidini</taxon>
        <taxon>Aphis</taxon>
        <taxon>Aphis</taxon>
    </lineage>
</organism>
<gene>
    <name evidence="2" type="ORF">FWK35_00033074</name>
</gene>
<dbReference type="Pfam" id="PF00078">
    <property type="entry name" value="RVT_1"/>
    <property type="match status" value="1"/>
</dbReference>
<evidence type="ECO:0000259" key="1">
    <source>
        <dbReference type="PROSITE" id="PS50878"/>
    </source>
</evidence>
<dbReference type="InterPro" id="IPR043502">
    <property type="entry name" value="DNA/RNA_pol_sf"/>
</dbReference>
<dbReference type="GO" id="GO:0071897">
    <property type="term" value="P:DNA biosynthetic process"/>
    <property type="evidence" value="ECO:0007669"/>
    <property type="project" value="UniProtKB-ARBA"/>
</dbReference>
<dbReference type="EMBL" id="VUJU01014414">
    <property type="protein sequence ID" value="KAF0702148.1"/>
    <property type="molecule type" value="Genomic_DNA"/>
</dbReference>
<accession>A0A6G0VMM1</accession>
<dbReference type="InterPro" id="IPR036691">
    <property type="entry name" value="Endo/exonu/phosph_ase_sf"/>
</dbReference>